<reference evidence="1 2" key="1">
    <citation type="journal article" date="2024" name="BMC Biol.">
        <title>Comparative genomics of Ascetosporea gives new insight into the evolutionary basis for animal parasitism in Rhizaria.</title>
        <authorList>
            <person name="Hiltunen Thoren M."/>
            <person name="Onut-Brannstrom I."/>
            <person name="Alfjorden A."/>
            <person name="Peckova H."/>
            <person name="Swords F."/>
            <person name="Hooper C."/>
            <person name="Holzer A.S."/>
            <person name="Bass D."/>
            <person name="Burki F."/>
        </authorList>
    </citation>
    <scope>NUCLEOTIDE SEQUENCE [LARGE SCALE GENOMIC DNA]</scope>
    <source>
        <strain evidence="1">20-A016</strain>
    </source>
</reference>
<feature type="non-terminal residue" evidence="1">
    <location>
        <position position="1"/>
    </location>
</feature>
<keyword evidence="2" id="KW-1185">Reference proteome</keyword>
<gene>
    <name evidence="1" type="primary">GBF1_2</name>
    <name evidence="1" type="ORF">MHBO_003027</name>
</gene>
<dbReference type="Proteomes" id="UP001439008">
    <property type="component" value="Unassembled WGS sequence"/>
</dbReference>
<name>A0ABV2AP97_9EUKA</name>
<proteinExistence type="predicted"/>
<evidence type="ECO:0000313" key="2">
    <source>
        <dbReference type="Proteomes" id="UP001439008"/>
    </source>
</evidence>
<comment type="caution">
    <text evidence="1">The sequence shown here is derived from an EMBL/GenBank/DDBJ whole genome shotgun (WGS) entry which is preliminary data.</text>
</comment>
<evidence type="ECO:0000313" key="1">
    <source>
        <dbReference type="EMBL" id="MES1921499.1"/>
    </source>
</evidence>
<feature type="non-terminal residue" evidence="1">
    <location>
        <position position="385"/>
    </location>
</feature>
<protein>
    <submittedName>
        <fullName evidence="1">G-box binding factor</fullName>
    </submittedName>
</protein>
<organism evidence="1 2">
    <name type="scientific">Bonamia ostreae</name>
    <dbReference type="NCBI Taxonomy" id="126728"/>
    <lineage>
        <taxon>Eukaryota</taxon>
        <taxon>Sar</taxon>
        <taxon>Rhizaria</taxon>
        <taxon>Endomyxa</taxon>
        <taxon>Ascetosporea</taxon>
        <taxon>Haplosporida</taxon>
        <taxon>Bonamia</taxon>
    </lineage>
</organism>
<sequence length="385" mass="44298">GETYVKESWNNIIFMTMCLSTLKILPEKTFDSEDFKTANGKTFPSLKKSIHSSNKQKSGFFAFFSSTKSDKIKSSEESFNRKTDKIMENLQLEKILQISFRRTSLSTICKVLTSILLDKSIKDVFSYNICRFLNESECIIFCLDRLSDLAERNRSHFDVLWPVIREDLFKILQNMNNVDYLTERAVVNALRIFIVYASIDVPVPTTNNNIDEKNGGRLVQISNTSEMAKILTNLISIDAKLLSFFYDRFVSFLIVLTNVYDYKPFIPPETEVFFAFLAKLAILDKSKTDLILVVDKILSEKIDSKVVLTSADLVVVLSEKTEKLDFKSVEILKKNLEKLSDKRKFVQKEKRNGFLKQLLKANYALLISDNQQIDSIKFSVLSNFD</sequence>
<accession>A0ABV2AP97</accession>
<dbReference type="EMBL" id="JBDODL010001419">
    <property type="protein sequence ID" value="MES1921499.1"/>
    <property type="molecule type" value="Genomic_DNA"/>
</dbReference>